<feature type="compositionally biased region" description="Acidic residues" evidence="1">
    <location>
        <begin position="242"/>
        <end position="268"/>
    </location>
</feature>
<evidence type="ECO:0000256" key="2">
    <source>
        <dbReference type="SAM" id="Phobius"/>
    </source>
</evidence>
<keyword evidence="2" id="KW-1133">Transmembrane helix</keyword>
<dbReference type="AlphaFoldDB" id="A0AAD7D7Y2"/>
<evidence type="ECO:0000313" key="4">
    <source>
        <dbReference type="Proteomes" id="UP001221757"/>
    </source>
</evidence>
<feature type="transmembrane region" description="Helical" evidence="2">
    <location>
        <begin position="479"/>
        <end position="501"/>
    </location>
</feature>
<proteinExistence type="predicted"/>
<accession>A0AAD7D7Y2</accession>
<organism evidence="3 4">
    <name type="scientific">Mycena rosella</name>
    <name type="common">Pink bonnet</name>
    <name type="synonym">Agaricus rosellus</name>
    <dbReference type="NCBI Taxonomy" id="1033263"/>
    <lineage>
        <taxon>Eukaryota</taxon>
        <taxon>Fungi</taxon>
        <taxon>Dikarya</taxon>
        <taxon>Basidiomycota</taxon>
        <taxon>Agaricomycotina</taxon>
        <taxon>Agaricomycetes</taxon>
        <taxon>Agaricomycetidae</taxon>
        <taxon>Agaricales</taxon>
        <taxon>Marasmiineae</taxon>
        <taxon>Mycenaceae</taxon>
        <taxon>Mycena</taxon>
    </lineage>
</organism>
<evidence type="ECO:0000313" key="3">
    <source>
        <dbReference type="EMBL" id="KAJ7683573.1"/>
    </source>
</evidence>
<reference evidence="3" key="1">
    <citation type="submission" date="2023-03" db="EMBL/GenBank/DDBJ databases">
        <title>Massive genome expansion in bonnet fungi (Mycena s.s.) driven by repeated elements and novel gene families across ecological guilds.</title>
        <authorList>
            <consortium name="Lawrence Berkeley National Laboratory"/>
            <person name="Harder C.B."/>
            <person name="Miyauchi S."/>
            <person name="Viragh M."/>
            <person name="Kuo A."/>
            <person name="Thoen E."/>
            <person name="Andreopoulos B."/>
            <person name="Lu D."/>
            <person name="Skrede I."/>
            <person name="Drula E."/>
            <person name="Henrissat B."/>
            <person name="Morin E."/>
            <person name="Kohler A."/>
            <person name="Barry K."/>
            <person name="LaButti K."/>
            <person name="Morin E."/>
            <person name="Salamov A."/>
            <person name="Lipzen A."/>
            <person name="Mereny Z."/>
            <person name="Hegedus B."/>
            <person name="Baldrian P."/>
            <person name="Stursova M."/>
            <person name="Weitz H."/>
            <person name="Taylor A."/>
            <person name="Grigoriev I.V."/>
            <person name="Nagy L.G."/>
            <person name="Martin F."/>
            <person name="Kauserud H."/>
        </authorList>
    </citation>
    <scope>NUCLEOTIDE SEQUENCE</scope>
    <source>
        <strain evidence="3">CBHHK067</strain>
    </source>
</reference>
<dbReference type="Proteomes" id="UP001221757">
    <property type="component" value="Unassembled WGS sequence"/>
</dbReference>
<protein>
    <submittedName>
        <fullName evidence="3">Uncharacterized protein</fullName>
    </submittedName>
</protein>
<comment type="caution">
    <text evidence="3">The sequence shown here is derived from an EMBL/GenBank/DDBJ whole genome shotgun (WGS) entry which is preliminary data.</text>
</comment>
<feature type="transmembrane region" description="Helical" evidence="2">
    <location>
        <begin position="386"/>
        <end position="406"/>
    </location>
</feature>
<feature type="region of interest" description="Disordered" evidence="1">
    <location>
        <begin position="197"/>
        <end position="271"/>
    </location>
</feature>
<sequence>MHDRSKAPHYSPRSVGGIIGNWRSCTRLDGSEYYTRNTTVGPGDDSPLYSALVVDDLHLRTTADDLASTSTLFCEEIYFLRMDQWLIVFHSSQTAFYSSQQFVDIRTKRKLYWQYIATHPAHTGRSLAKWLPEAQRLALVYLKWCSFEALTSSTAKIPFPLKHSQDLANILTSLYQQVQWNAHSEVAETSVLMLGHSENPAVDPEGIPKTAATGAKARSLEAPEAGSSEPMDRALASSPDGTSEEDSEDERDSIEMAGDEPVPEEETAAQESCKLRTALIAKVLAEKYNQQGAEDNSSETDQPLETSKGLDTLFWVVDVASFGSFLRYVNRLEEVRATILTDDQWRDHILRLVKEWEEFNLISTVLLSASAGILALENIGGVPRTAILISILSSFGSVTTGLYCISMYQLRAPNSRDSVDRTNALTIFNYNQYTLKHKGIALILGLPMAFLVWSLVSFMVGILSFNVVGTENSGHVSGVAYAVVSVAAFVFLLIAIAFYSLSRLWGTGRGHGILNSIRRRYMDTLRHWRPRPSKAAA</sequence>
<keyword evidence="2" id="KW-0812">Transmembrane</keyword>
<gene>
    <name evidence="3" type="ORF">B0H17DRAFT_1074047</name>
</gene>
<dbReference type="EMBL" id="JARKIE010000107">
    <property type="protein sequence ID" value="KAJ7683573.1"/>
    <property type="molecule type" value="Genomic_DNA"/>
</dbReference>
<feature type="transmembrane region" description="Helical" evidence="2">
    <location>
        <begin position="440"/>
        <end position="467"/>
    </location>
</feature>
<evidence type="ECO:0000256" key="1">
    <source>
        <dbReference type="SAM" id="MobiDB-lite"/>
    </source>
</evidence>
<keyword evidence="2" id="KW-0472">Membrane</keyword>
<name>A0AAD7D7Y2_MYCRO</name>
<keyword evidence="4" id="KW-1185">Reference proteome</keyword>